<proteinExistence type="predicted"/>
<evidence type="ECO:0000313" key="3">
    <source>
        <dbReference type="Proteomes" id="UP000016462"/>
    </source>
</evidence>
<evidence type="ECO:0000256" key="1">
    <source>
        <dbReference type="SAM" id="MobiDB-lite"/>
    </source>
</evidence>
<dbReference type="Proteomes" id="UP000016462">
    <property type="component" value="Unassembled WGS sequence"/>
</dbReference>
<organism evidence="2 3">
    <name type="scientific">Agrococcus pavilionensis RW1</name>
    <dbReference type="NCBI Taxonomy" id="1330458"/>
    <lineage>
        <taxon>Bacteria</taxon>
        <taxon>Bacillati</taxon>
        <taxon>Actinomycetota</taxon>
        <taxon>Actinomycetes</taxon>
        <taxon>Micrococcales</taxon>
        <taxon>Microbacteriaceae</taxon>
        <taxon>Agrococcus</taxon>
    </lineage>
</organism>
<feature type="region of interest" description="Disordered" evidence="1">
    <location>
        <begin position="1"/>
        <end position="74"/>
    </location>
</feature>
<dbReference type="EMBL" id="ASHR01000007">
    <property type="protein sequence ID" value="ERG65221.1"/>
    <property type="molecule type" value="Genomic_DNA"/>
</dbReference>
<reference evidence="2 3" key="1">
    <citation type="journal article" date="2013" name="Genome Announc.">
        <title>First draft genome sequence from a member of the genus agrococcus, isolated from modern microbialites.</title>
        <authorList>
            <person name="White R.A.III."/>
            <person name="Grassa C.J."/>
            <person name="Suttle C.A."/>
        </authorList>
    </citation>
    <scope>NUCLEOTIDE SEQUENCE [LARGE SCALE GENOMIC DNA]</scope>
    <source>
        <strain evidence="2 3">RW1</strain>
    </source>
</reference>
<protein>
    <submittedName>
        <fullName evidence="2">Uncharacterized protein</fullName>
    </submittedName>
</protein>
<keyword evidence="3" id="KW-1185">Reference proteome</keyword>
<feature type="compositionally biased region" description="Low complexity" evidence="1">
    <location>
        <begin position="27"/>
        <end position="52"/>
    </location>
</feature>
<name>U1MTE8_9MICO</name>
<gene>
    <name evidence="2" type="ORF">L332_12325</name>
</gene>
<comment type="caution">
    <text evidence="2">The sequence shown here is derived from an EMBL/GenBank/DDBJ whole genome shotgun (WGS) entry which is preliminary data.</text>
</comment>
<accession>U1MTE8</accession>
<sequence length="74" mass="8122">MKRRPTIVRQLAKPVSRAPKHGEFAERASSGASQGRSARSTATPSSRESTATCTWRPWMRWPGRAAPSSASKRV</sequence>
<dbReference type="AlphaFoldDB" id="U1MTE8"/>
<evidence type="ECO:0000313" key="2">
    <source>
        <dbReference type="EMBL" id="ERG65221.1"/>
    </source>
</evidence>